<evidence type="ECO:0000313" key="1">
    <source>
        <dbReference type="EMBL" id="QHU27069.1"/>
    </source>
</evidence>
<dbReference type="EMBL" id="MN740451">
    <property type="protein sequence ID" value="QHU27069.1"/>
    <property type="molecule type" value="Genomic_DNA"/>
</dbReference>
<dbReference type="AlphaFoldDB" id="A0A6C0L7W9"/>
<accession>A0A6C0L7W9</accession>
<proteinExistence type="predicted"/>
<reference evidence="1" key="1">
    <citation type="journal article" date="2020" name="Nature">
        <title>Giant virus diversity and host interactions through global metagenomics.</title>
        <authorList>
            <person name="Schulz F."/>
            <person name="Roux S."/>
            <person name="Paez-Espino D."/>
            <person name="Jungbluth S."/>
            <person name="Walsh D.A."/>
            <person name="Denef V.J."/>
            <person name="McMahon K.D."/>
            <person name="Konstantinidis K.T."/>
            <person name="Eloe-Fadrosh E.A."/>
            <person name="Kyrpides N.C."/>
            <person name="Woyke T."/>
        </authorList>
    </citation>
    <scope>NUCLEOTIDE SEQUENCE</scope>
    <source>
        <strain evidence="1">GVMAG-M-3300027763-16</strain>
    </source>
</reference>
<organism evidence="1">
    <name type="scientific">viral metagenome</name>
    <dbReference type="NCBI Taxonomy" id="1070528"/>
    <lineage>
        <taxon>unclassified sequences</taxon>
        <taxon>metagenomes</taxon>
        <taxon>organismal metagenomes</taxon>
    </lineage>
</organism>
<sequence length="159" mass="17711">MPRKTKETKTKEHADCDCELDKKSHAPSKSKKKVGGTADQVYILTDNRLTTQDNKDNSYNEIGIIHTCESVAINIVRSTATGFLNMFGSSGFDNTIFDKARHDCLISMQGKLDSDKANIYKVSNIRFEAITVDPSLITMNAYGTLLIKSKTVEKEAKKE</sequence>
<name>A0A6C0L7W9_9ZZZZ</name>
<protein>
    <submittedName>
        <fullName evidence="1">Uncharacterized protein</fullName>
    </submittedName>
</protein>